<dbReference type="InterPro" id="IPR020483">
    <property type="entry name" value="Uncharacterised_YgbA"/>
</dbReference>
<proteinExistence type="predicted"/>
<dbReference type="STRING" id="1499688.BN000_01708"/>
<reference evidence="2" key="1">
    <citation type="submission" date="2015-05" db="EMBL/GenBank/DDBJ databases">
        <authorList>
            <person name="Urmite Genomes"/>
        </authorList>
    </citation>
    <scope>NUCLEOTIDE SEQUENCE [LARGE SCALE GENOMIC DNA]</scope>
    <source>
        <strain evidence="2">LF1</strain>
    </source>
</reference>
<sequence>MEKVLNTGPVVQKEKETVTKMIELYCLKKHHRHELCEECQDLKDYALKRLSHCRFGEEKTACSNCSVHCYKPEYRQKIKSVMRYVGPWMLLYHPVYSVKHIFNK</sequence>
<organism evidence="1 2">
    <name type="scientific">Neobacillus massiliamazoniensis</name>
    <dbReference type="NCBI Taxonomy" id="1499688"/>
    <lineage>
        <taxon>Bacteria</taxon>
        <taxon>Bacillati</taxon>
        <taxon>Bacillota</taxon>
        <taxon>Bacilli</taxon>
        <taxon>Bacillales</taxon>
        <taxon>Bacillaceae</taxon>
        <taxon>Neobacillus</taxon>
    </lineage>
</organism>
<evidence type="ECO:0000313" key="1">
    <source>
        <dbReference type="EMBL" id="CRK81794.1"/>
    </source>
</evidence>
<dbReference type="Pfam" id="PF11756">
    <property type="entry name" value="YgbA_NO"/>
    <property type="match status" value="1"/>
</dbReference>
<dbReference type="OrthoDB" id="164329at2"/>
<dbReference type="NCBIfam" id="NF007714">
    <property type="entry name" value="PRK10410.1-2"/>
    <property type="match status" value="1"/>
</dbReference>
<keyword evidence="2" id="KW-1185">Reference proteome</keyword>
<evidence type="ECO:0008006" key="3">
    <source>
        <dbReference type="Google" id="ProtNLM"/>
    </source>
</evidence>
<protein>
    <recommendedName>
        <fullName evidence="3">Nitrous oxide-stimulated promoter family protein</fullName>
    </recommendedName>
</protein>
<accession>A0A0U1NUT7</accession>
<gene>
    <name evidence="1" type="ORF">BN000_01708</name>
</gene>
<dbReference type="Proteomes" id="UP000199087">
    <property type="component" value="Unassembled WGS sequence"/>
</dbReference>
<evidence type="ECO:0000313" key="2">
    <source>
        <dbReference type="Proteomes" id="UP000199087"/>
    </source>
</evidence>
<dbReference type="AlphaFoldDB" id="A0A0U1NUT7"/>
<dbReference type="EMBL" id="CVRB01000002">
    <property type="protein sequence ID" value="CRK81794.1"/>
    <property type="molecule type" value="Genomic_DNA"/>
</dbReference>
<dbReference type="RefSeq" id="WP_090633335.1">
    <property type="nucleotide sequence ID" value="NZ_CVRB01000002.1"/>
</dbReference>
<name>A0A0U1NUT7_9BACI</name>